<reference evidence="2 5" key="1">
    <citation type="submission" date="2017-01" db="EMBL/GenBank/DDBJ databases">
        <authorList>
            <person name="Wolfgang W.J."/>
            <person name="Cole J."/>
            <person name="Wroblewski D."/>
            <person name="Mcginnis J."/>
            <person name="Musser K.A."/>
        </authorList>
    </citation>
    <scope>NUCLEOTIDE SEQUENCE [LARGE SCALE GENOMIC DNA]</scope>
    <source>
        <strain evidence="2 5">DSM 21643</strain>
    </source>
</reference>
<dbReference type="KEGG" id="nzo:SAMEA4504057_2154"/>
<dbReference type="EMBL" id="MTBM01000002">
    <property type="protein sequence ID" value="OSI11103.1"/>
    <property type="molecule type" value="Genomic_DNA"/>
</dbReference>
<dbReference type="AlphaFoldDB" id="A0A1X3CU37"/>
<keyword evidence="1" id="KW-0472">Membrane</keyword>
<dbReference type="Proteomes" id="UP000193466">
    <property type="component" value="Unassembled WGS sequence"/>
</dbReference>
<gene>
    <name evidence="3" type="primary">yqaA</name>
    <name evidence="2" type="ORF">BWD10_01415</name>
    <name evidence="4" type="ORF">NCTC12229_01170</name>
    <name evidence="3" type="ORF">SAMEA4504057_02154</name>
</gene>
<name>A0A1X3CU37_9NEIS</name>
<sequence>MELFWPYLALASSSFTSATILPGTSEAAFILFVTNHPSAQIEALFIAGLFNGLGSVVSYFMGRYIPLRKRPSEKISNLLQHYGIWSLLFAWLPILGDGLPIAAGWLRLNAWKCSTILITGKFIRYAMLLAGLKFWM</sequence>
<evidence type="ECO:0000313" key="6">
    <source>
        <dbReference type="Proteomes" id="UP000215033"/>
    </source>
</evidence>
<dbReference type="RefSeq" id="WP_085362712.1">
    <property type="nucleotide sequence ID" value="NZ_LT906434.1"/>
</dbReference>
<dbReference type="Proteomes" id="UP000254055">
    <property type="component" value="Unassembled WGS sequence"/>
</dbReference>
<dbReference type="EMBL" id="UGRS01000001">
    <property type="protein sequence ID" value="SUA36741.1"/>
    <property type="molecule type" value="Genomic_DNA"/>
</dbReference>
<feature type="transmembrane region" description="Helical" evidence="1">
    <location>
        <begin position="82"/>
        <end position="103"/>
    </location>
</feature>
<dbReference type="PANTHER" id="PTHR42709:SF4">
    <property type="entry name" value="INNER MEMBRANE PROTEIN YQAA"/>
    <property type="match status" value="1"/>
</dbReference>
<dbReference type="EMBL" id="LT906434">
    <property type="protein sequence ID" value="SNU80619.1"/>
    <property type="molecule type" value="Genomic_DNA"/>
</dbReference>
<evidence type="ECO:0000313" key="7">
    <source>
        <dbReference type="Proteomes" id="UP000254055"/>
    </source>
</evidence>
<reference evidence="4 7" key="3">
    <citation type="submission" date="2018-06" db="EMBL/GenBank/DDBJ databases">
        <authorList>
            <consortium name="Pathogen Informatics"/>
            <person name="Doyle S."/>
        </authorList>
    </citation>
    <scope>NUCLEOTIDE SEQUENCE [LARGE SCALE GENOMIC DNA]</scope>
    <source>
        <strain evidence="4 7">NCTC12229</strain>
    </source>
</reference>
<accession>A0A1X3CU37</accession>
<dbReference type="PANTHER" id="PTHR42709">
    <property type="entry name" value="ALKALINE PHOSPHATASE LIKE PROTEIN"/>
    <property type="match status" value="1"/>
</dbReference>
<organism evidence="3 6">
    <name type="scientific">Neisseria zoodegmatis</name>
    <dbReference type="NCBI Taxonomy" id="326523"/>
    <lineage>
        <taxon>Bacteria</taxon>
        <taxon>Pseudomonadati</taxon>
        <taxon>Pseudomonadota</taxon>
        <taxon>Betaproteobacteria</taxon>
        <taxon>Neisseriales</taxon>
        <taxon>Neisseriaceae</taxon>
        <taxon>Neisseria</taxon>
    </lineage>
</organism>
<dbReference type="OrthoDB" id="5419086at2"/>
<feature type="transmembrane region" description="Helical" evidence="1">
    <location>
        <begin position="43"/>
        <end position="61"/>
    </location>
</feature>
<keyword evidence="1" id="KW-0812">Transmembrane</keyword>
<proteinExistence type="predicted"/>
<evidence type="ECO:0000313" key="2">
    <source>
        <dbReference type="EMBL" id="OSI11103.1"/>
    </source>
</evidence>
<keyword evidence="1" id="KW-1133">Transmembrane helix</keyword>
<dbReference type="InterPro" id="IPR051311">
    <property type="entry name" value="DedA_domain"/>
</dbReference>
<evidence type="ECO:0000313" key="5">
    <source>
        <dbReference type="Proteomes" id="UP000193466"/>
    </source>
</evidence>
<evidence type="ECO:0000313" key="4">
    <source>
        <dbReference type="EMBL" id="SUA36741.1"/>
    </source>
</evidence>
<evidence type="ECO:0000313" key="3">
    <source>
        <dbReference type="EMBL" id="SNU80619.1"/>
    </source>
</evidence>
<reference evidence="3 6" key="2">
    <citation type="submission" date="2017-06" db="EMBL/GenBank/DDBJ databases">
        <authorList>
            <consortium name="Pathogen Informatics"/>
        </authorList>
    </citation>
    <scope>NUCLEOTIDE SEQUENCE [LARGE SCALE GENOMIC DNA]</scope>
    <source>
        <strain evidence="3 6">NCTC12230</strain>
    </source>
</reference>
<dbReference type="Proteomes" id="UP000215033">
    <property type="component" value="Chromosome 1"/>
</dbReference>
<evidence type="ECO:0000256" key="1">
    <source>
        <dbReference type="SAM" id="Phobius"/>
    </source>
</evidence>
<keyword evidence="5" id="KW-1185">Reference proteome</keyword>
<protein>
    <submittedName>
        <fullName evidence="3">Membrane protein</fullName>
    </submittedName>
</protein>